<dbReference type="Pfam" id="PF00722">
    <property type="entry name" value="Glyco_hydro_16"/>
    <property type="match status" value="1"/>
</dbReference>
<dbReference type="SUPFAM" id="SSF49899">
    <property type="entry name" value="Concanavalin A-like lectins/glucanases"/>
    <property type="match status" value="1"/>
</dbReference>
<dbReference type="AlphaFoldDB" id="A0A433QNW7"/>
<feature type="signal peptide" evidence="6">
    <location>
        <begin position="1"/>
        <end position="33"/>
    </location>
</feature>
<keyword evidence="8" id="KW-0430">Lectin</keyword>
<evidence type="ECO:0000256" key="4">
    <source>
        <dbReference type="SAM" id="MobiDB-lite"/>
    </source>
</evidence>
<evidence type="ECO:0000256" key="6">
    <source>
        <dbReference type="SAM" id="SignalP"/>
    </source>
</evidence>
<dbReference type="InterPro" id="IPR008263">
    <property type="entry name" value="GH16_AS"/>
</dbReference>
<feature type="compositionally biased region" description="Low complexity" evidence="4">
    <location>
        <begin position="342"/>
        <end position="370"/>
    </location>
</feature>
<sequence length="407" mass="44633">MQLLYPKSQLLPAKAIIAVLIVLTLSFIARIHAAGCEHFGSKCPKNGPCCNQGWCSADIKFCAMNCDPVNSFSADSCLPTPGCVSFRDNFDNAATLMPQGNFSGNPFLANWTSDFEPNNAYIKDGKLVLEIRQDRTKLNEYGKYQGFGTTVSSVRSLHKGNITARLRTASSSPGVVSSWITRNVQGDELDFEWVGRSPRQVQTNWYQNGVFDWSRGVFSDLPELDDASASFHEYTIGWEADQVRWFVDGRCVRVLELNGTNVFGRSQQWHFSVWDGGSGSPSTAAWAGGPTNWTGPDSVYRMEVDWVEVQCAQEMTEEQRKAEWDRWNSRPNRTLVTTTVMGGGVTTTQGTPTTTMSGGVTTTHGTPTPTSNVSAGPSKKVGGEVWILSVVVMAVGLAFFELGCNRA</sequence>
<feature type="domain" description="GH16" evidence="7">
    <location>
        <begin position="73"/>
        <end position="315"/>
    </location>
</feature>
<dbReference type="PROSITE" id="PS51762">
    <property type="entry name" value="GH16_2"/>
    <property type="match status" value="1"/>
</dbReference>
<keyword evidence="5" id="KW-0812">Transmembrane</keyword>
<dbReference type="PANTHER" id="PTHR10963">
    <property type="entry name" value="GLYCOSYL HYDROLASE-RELATED"/>
    <property type="match status" value="1"/>
</dbReference>
<feature type="region of interest" description="Disordered" evidence="4">
    <location>
        <begin position="342"/>
        <end position="377"/>
    </location>
</feature>
<dbReference type="PANTHER" id="PTHR10963:SF22">
    <property type="entry name" value="GLYCOSIDASE CRH2-RELATED"/>
    <property type="match status" value="1"/>
</dbReference>
<dbReference type="Gene3D" id="2.60.120.200">
    <property type="match status" value="1"/>
</dbReference>
<evidence type="ECO:0000256" key="1">
    <source>
        <dbReference type="ARBA" id="ARBA00022729"/>
    </source>
</evidence>
<evidence type="ECO:0000313" key="8">
    <source>
        <dbReference type="EMBL" id="RUS31470.1"/>
    </source>
</evidence>
<dbReference type="InterPro" id="IPR000757">
    <property type="entry name" value="Beta-glucanase-like"/>
</dbReference>
<dbReference type="Proteomes" id="UP000274822">
    <property type="component" value="Unassembled WGS sequence"/>
</dbReference>
<evidence type="ECO:0000256" key="2">
    <source>
        <dbReference type="ARBA" id="ARBA00022801"/>
    </source>
</evidence>
<dbReference type="InterPro" id="IPR050546">
    <property type="entry name" value="Glycosyl_Hydrlase_16"/>
</dbReference>
<comment type="caution">
    <text evidence="8">The sequence shown here is derived from an EMBL/GenBank/DDBJ whole genome shotgun (WGS) entry which is preliminary data.</text>
</comment>
<keyword evidence="5" id="KW-0472">Membrane</keyword>
<reference evidence="8 9" key="1">
    <citation type="journal article" date="2018" name="New Phytol.">
        <title>Phylogenomics of Endogonaceae and evolution of mycorrhizas within Mucoromycota.</title>
        <authorList>
            <person name="Chang Y."/>
            <person name="Desiro A."/>
            <person name="Na H."/>
            <person name="Sandor L."/>
            <person name="Lipzen A."/>
            <person name="Clum A."/>
            <person name="Barry K."/>
            <person name="Grigoriev I.V."/>
            <person name="Martin F.M."/>
            <person name="Stajich J.E."/>
            <person name="Smith M.E."/>
            <person name="Bonito G."/>
            <person name="Spatafora J.W."/>
        </authorList>
    </citation>
    <scope>NUCLEOTIDE SEQUENCE [LARGE SCALE GENOMIC DNA]</scope>
    <source>
        <strain evidence="8 9">AD002</strain>
    </source>
</reference>
<name>A0A433QNW7_9FUNG</name>
<keyword evidence="2" id="KW-0378">Hydrolase</keyword>
<organism evidence="8 9">
    <name type="scientific">Jimgerdemannia flammicorona</name>
    <dbReference type="NCBI Taxonomy" id="994334"/>
    <lineage>
        <taxon>Eukaryota</taxon>
        <taxon>Fungi</taxon>
        <taxon>Fungi incertae sedis</taxon>
        <taxon>Mucoromycota</taxon>
        <taxon>Mucoromycotina</taxon>
        <taxon>Endogonomycetes</taxon>
        <taxon>Endogonales</taxon>
        <taxon>Endogonaceae</taxon>
        <taxon>Jimgerdemannia</taxon>
    </lineage>
</organism>
<dbReference type="EMBL" id="RBNJ01002923">
    <property type="protein sequence ID" value="RUS31470.1"/>
    <property type="molecule type" value="Genomic_DNA"/>
</dbReference>
<accession>A0A433QNW7</accession>
<dbReference type="InterPro" id="IPR013320">
    <property type="entry name" value="ConA-like_dom_sf"/>
</dbReference>
<keyword evidence="3" id="KW-0326">Glycosidase</keyword>
<proteinExistence type="predicted"/>
<keyword evidence="9" id="KW-1185">Reference proteome</keyword>
<keyword evidence="1 6" id="KW-0732">Signal</keyword>
<gene>
    <name evidence="8" type="ORF">BC938DRAFT_477749</name>
</gene>
<evidence type="ECO:0000256" key="5">
    <source>
        <dbReference type="SAM" id="Phobius"/>
    </source>
</evidence>
<evidence type="ECO:0000259" key="7">
    <source>
        <dbReference type="PROSITE" id="PS51762"/>
    </source>
</evidence>
<protein>
    <submittedName>
        <fullName evidence="8">Concanavalin A-like lectin/glucanase domain-containing protein</fullName>
    </submittedName>
</protein>
<feature type="transmembrane region" description="Helical" evidence="5">
    <location>
        <begin position="385"/>
        <end position="404"/>
    </location>
</feature>
<evidence type="ECO:0000313" key="9">
    <source>
        <dbReference type="Proteomes" id="UP000274822"/>
    </source>
</evidence>
<dbReference type="GO" id="GO:0030246">
    <property type="term" value="F:carbohydrate binding"/>
    <property type="evidence" value="ECO:0007669"/>
    <property type="project" value="UniProtKB-KW"/>
</dbReference>
<feature type="chain" id="PRO_5019408845" evidence="6">
    <location>
        <begin position="34"/>
        <end position="407"/>
    </location>
</feature>
<evidence type="ECO:0000256" key="3">
    <source>
        <dbReference type="ARBA" id="ARBA00023295"/>
    </source>
</evidence>
<dbReference type="PROSITE" id="PS01034">
    <property type="entry name" value="GH16_1"/>
    <property type="match status" value="1"/>
</dbReference>
<keyword evidence="5" id="KW-1133">Transmembrane helix</keyword>
<dbReference type="GO" id="GO:0005975">
    <property type="term" value="P:carbohydrate metabolic process"/>
    <property type="evidence" value="ECO:0007669"/>
    <property type="project" value="InterPro"/>
</dbReference>
<dbReference type="GO" id="GO:0004553">
    <property type="term" value="F:hydrolase activity, hydrolyzing O-glycosyl compounds"/>
    <property type="evidence" value="ECO:0007669"/>
    <property type="project" value="InterPro"/>
</dbReference>